<dbReference type="InterPro" id="IPR020843">
    <property type="entry name" value="ER"/>
</dbReference>
<accession>A0ABW3HNR8</accession>
<evidence type="ECO:0000256" key="4">
    <source>
        <dbReference type="RuleBase" id="RU361277"/>
    </source>
</evidence>
<dbReference type="InterPro" id="IPR013154">
    <property type="entry name" value="ADH-like_N"/>
</dbReference>
<gene>
    <name evidence="6" type="ORF">ACFQ2I_07130</name>
</gene>
<dbReference type="Gene3D" id="3.40.50.720">
    <property type="entry name" value="NAD(P)-binding Rossmann-like Domain"/>
    <property type="match status" value="1"/>
</dbReference>
<evidence type="ECO:0000313" key="7">
    <source>
        <dbReference type="Proteomes" id="UP001596989"/>
    </source>
</evidence>
<keyword evidence="1 4" id="KW-0479">Metal-binding</keyword>
<dbReference type="PANTHER" id="PTHR43401:SF2">
    <property type="entry name" value="L-THREONINE 3-DEHYDROGENASE"/>
    <property type="match status" value="1"/>
</dbReference>
<dbReference type="EMBL" id="JBHTJZ010000007">
    <property type="protein sequence ID" value="MFD0959158.1"/>
    <property type="molecule type" value="Genomic_DNA"/>
</dbReference>
<dbReference type="SUPFAM" id="SSF51735">
    <property type="entry name" value="NAD(P)-binding Rossmann-fold domains"/>
    <property type="match status" value="1"/>
</dbReference>
<dbReference type="Gene3D" id="3.90.180.10">
    <property type="entry name" value="Medium-chain alcohol dehydrogenases, catalytic domain"/>
    <property type="match status" value="1"/>
</dbReference>
<evidence type="ECO:0000259" key="5">
    <source>
        <dbReference type="SMART" id="SM00829"/>
    </source>
</evidence>
<keyword evidence="3" id="KW-0560">Oxidoreductase</keyword>
<keyword evidence="2 4" id="KW-0862">Zinc</keyword>
<dbReference type="Pfam" id="PF08240">
    <property type="entry name" value="ADH_N"/>
    <property type="match status" value="1"/>
</dbReference>
<dbReference type="PANTHER" id="PTHR43401">
    <property type="entry name" value="L-THREONINE 3-DEHYDROGENASE"/>
    <property type="match status" value="1"/>
</dbReference>
<dbReference type="InterPro" id="IPR013149">
    <property type="entry name" value="ADH-like_C"/>
</dbReference>
<dbReference type="RefSeq" id="WP_377563122.1">
    <property type="nucleotide sequence ID" value="NZ_JBHTJZ010000007.1"/>
</dbReference>
<feature type="domain" description="Enoyl reductase (ER)" evidence="5">
    <location>
        <begin position="13"/>
        <end position="336"/>
    </location>
</feature>
<reference evidence="7" key="1">
    <citation type="journal article" date="2019" name="Int. J. Syst. Evol. Microbiol.">
        <title>The Global Catalogue of Microorganisms (GCM) 10K type strain sequencing project: providing services to taxonomists for standard genome sequencing and annotation.</title>
        <authorList>
            <consortium name="The Broad Institute Genomics Platform"/>
            <consortium name="The Broad Institute Genome Sequencing Center for Infectious Disease"/>
            <person name="Wu L."/>
            <person name="Ma J."/>
        </authorList>
    </citation>
    <scope>NUCLEOTIDE SEQUENCE [LARGE SCALE GENOMIC DNA]</scope>
    <source>
        <strain evidence="7">CCUG 59129</strain>
    </source>
</reference>
<dbReference type="InterPro" id="IPR002328">
    <property type="entry name" value="ADH_Zn_CS"/>
</dbReference>
<dbReference type="PROSITE" id="PS00059">
    <property type="entry name" value="ADH_ZINC"/>
    <property type="match status" value="1"/>
</dbReference>
<evidence type="ECO:0000256" key="2">
    <source>
        <dbReference type="ARBA" id="ARBA00022833"/>
    </source>
</evidence>
<dbReference type="Pfam" id="PF00107">
    <property type="entry name" value="ADH_zinc_N"/>
    <property type="match status" value="1"/>
</dbReference>
<comment type="cofactor">
    <cofactor evidence="4">
        <name>Zn(2+)</name>
        <dbReference type="ChEBI" id="CHEBI:29105"/>
    </cofactor>
</comment>
<comment type="caution">
    <text evidence="6">The sequence shown here is derived from an EMBL/GenBank/DDBJ whole genome shotgun (WGS) entry which is preliminary data.</text>
</comment>
<dbReference type="InterPro" id="IPR011032">
    <property type="entry name" value="GroES-like_sf"/>
</dbReference>
<dbReference type="SUPFAM" id="SSF50129">
    <property type="entry name" value="GroES-like"/>
    <property type="match status" value="1"/>
</dbReference>
<evidence type="ECO:0000256" key="3">
    <source>
        <dbReference type="ARBA" id="ARBA00023002"/>
    </source>
</evidence>
<evidence type="ECO:0000313" key="6">
    <source>
        <dbReference type="EMBL" id="MFD0959158.1"/>
    </source>
</evidence>
<evidence type="ECO:0000256" key="1">
    <source>
        <dbReference type="ARBA" id="ARBA00022723"/>
    </source>
</evidence>
<keyword evidence="7" id="KW-1185">Reference proteome</keyword>
<sequence length="340" mass="36289">MKEQQLIWEWTAANEVRQRTTERSQLQAGQVEIAISSIGICGTDLHILSGEAGFSNPPLPLGHELAGIVTQVGEHAGDWKVGDRVCIDPLIGCGRCPACRAGNKHHCPQGGEIGLHYAGGWQQYLIVPADNIYLVPDSVTLDEASQAETIHCCLGAVDKLHIRLGMAATVVGDGPTGLYFVQLLKAAGASPVTLIGMQSSRLALGEQLGADVIVNLSEPDGQSMPAADTQSIVIEAAGEETALRTAISLLGKGGQLLLFGLPAVPVAVDIQSIVMKELRLLGSTNDPHVWPRVLQMIESGAVRVEPLITQRYHFGELDEALSFVRNNPQQAIKVIVNLDQ</sequence>
<dbReference type="SMART" id="SM00829">
    <property type="entry name" value="PKS_ER"/>
    <property type="match status" value="1"/>
</dbReference>
<comment type="similarity">
    <text evidence="4">Belongs to the zinc-containing alcohol dehydrogenase family.</text>
</comment>
<proteinExistence type="inferred from homology"/>
<protein>
    <submittedName>
        <fullName evidence="6">Zinc-binding dehydrogenase</fullName>
    </submittedName>
</protein>
<organism evidence="6 7">
    <name type="scientific">Paenibacillus chungangensis</name>
    <dbReference type="NCBI Taxonomy" id="696535"/>
    <lineage>
        <taxon>Bacteria</taxon>
        <taxon>Bacillati</taxon>
        <taxon>Bacillota</taxon>
        <taxon>Bacilli</taxon>
        <taxon>Bacillales</taxon>
        <taxon>Paenibacillaceae</taxon>
        <taxon>Paenibacillus</taxon>
    </lineage>
</organism>
<dbReference type="Proteomes" id="UP001596989">
    <property type="component" value="Unassembled WGS sequence"/>
</dbReference>
<dbReference type="InterPro" id="IPR050129">
    <property type="entry name" value="Zn_alcohol_dh"/>
</dbReference>
<name>A0ABW3HNR8_9BACL</name>
<dbReference type="InterPro" id="IPR036291">
    <property type="entry name" value="NAD(P)-bd_dom_sf"/>
</dbReference>